<keyword evidence="4" id="KW-1185">Reference proteome</keyword>
<feature type="compositionally biased region" description="Low complexity" evidence="2">
    <location>
        <begin position="1012"/>
        <end position="1031"/>
    </location>
</feature>
<protein>
    <submittedName>
        <fullName evidence="3">Uncharacterized protein</fullName>
    </submittedName>
</protein>
<keyword evidence="1" id="KW-0175">Coiled coil</keyword>
<proteinExistence type="predicted"/>
<feature type="region of interest" description="Disordered" evidence="2">
    <location>
        <begin position="1"/>
        <end position="31"/>
    </location>
</feature>
<name>A0A8J2WUC6_9STRA</name>
<feature type="coiled-coil region" evidence="1">
    <location>
        <begin position="163"/>
        <end position="256"/>
    </location>
</feature>
<dbReference type="EMBL" id="CAKKNE010000001">
    <property type="protein sequence ID" value="CAH0365860.1"/>
    <property type="molecule type" value="Genomic_DNA"/>
</dbReference>
<feature type="region of interest" description="Disordered" evidence="2">
    <location>
        <begin position="63"/>
        <end position="93"/>
    </location>
</feature>
<reference evidence="3" key="1">
    <citation type="submission" date="2021-11" db="EMBL/GenBank/DDBJ databases">
        <authorList>
            <consortium name="Genoscope - CEA"/>
            <person name="William W."/>
        </authorList>
    </citation>
    <scope>NUCLEOTIDE SEQUENCE</scope>
</reference>
<comment type="caution">
    <text evidence="3">The sequence shown here is derived from an EMBL/GenBank/DDBJ whole genome shotgun (WGS) entry which is preliminary data.</text>
</comment>
<accession>A0A8J2WUC6</accession>
<sequence length="1031" mass="113330">MSKWASRWPGEYAFKDGPSRRGPDRQHKSTIKPTVALVDHKADDVEKRYREIRLRQKEIERKRRRSFVMEAQAPPRPPSPAKPRLPPGHGREPQRVQRMRKLFNSAIDDAVSLCLRRCVSRLERREERRIWRAKVAAGRFLPPVPASSRAVADALHDLLDPGKKEEAEKARKEIERLARQREERAARLVEFDAAKEDAADASHMVQKARHAARELEAEYHHARDRAAENEALQEAAQAAKKALDEANHEVTELLHHQREQEHIMAKAAQALERTGVSVFHLEHDREEQKKVDEGDEHAKAHQRKTRLKAKFRKAGGMAGLLKTSTHALAEGGKGLIKKKSYLAETMFDALSGDERAWVGASLRLADCLEDVDIRALPCVSPACGRFAGPHMERSRAALAMQKARRAALDRRTYWARVKDSRATKAIQKASRTIKGMRDTYALGAASQLFKLASEELGPSVAAFLGEFCRLPLQKFAALEPCGAFGDRPRAEAIAAALSSLSFSEDLACLLTPFLVDTIVRTAPMPKHRHREAPLSPDASVCSTLSPLARFAAAPKSPPTSPVQKRPPSAKPPARPPPPNKTPTERRVYFPDDQSADADSLTVDEITVASVAETLNTEDASDDEELDEDACVATAQTLDALGYAVARSRACHPPFLRASNRRLFSVAFRCPDPGVRRSAAACACAFFGVSVPSLISTPSPRLCLLDGVEFHLRAIMTNLDRLRRAPNELNDAASASSQALAHEAVAHGLPALIKAMTRNVDGDFVESGLDVLSATCVDLEAPRFHAAYRAGAPRYVQALLLRLALDQYLCGPNTPDTKRDRMARKAGSVLCSLYTDARCRRNAVEEDAHIVCSAALMACQGWIFGQQLGCILAGTMAEQYDIQRSLAPLIPVLAKLMGEVQAAPEVNLAAKIALRTCTYTDENWSKERKAPAWFLASKLDDAGLVGTMEAHLYHDPREHILPDEPWSALPVNEYDMPQDFYGLPPILPQSHYGNPTPPGWYPAPVVPGPAAAPAPAGAVPEGVASPAARPRR</sequence>
<dbReference type="PROSITE" id="PS50096">
    <property type="entry name" value="IQ"/>
    <property type="match status" value="1"/>
</dbReference>
<evidence type="ECO:0000313" key="4">
    <source>
        <dbReference type="Proteomes" id="UP000789595"/>
    </source>
</evidence>
<gene>
    <name evidence="3" type="ORF">PECAL_1P23210</name>
</gene>
<feature type="compositionally biased region" description="Pro residues" evidence="2">
    <location>
        <begin position="568"/>
        <end position="580"/>
    </location>
</feature>
<evidence type="ECO:0000313" key="3">
    <source>
        <dbReference type="EMBL" id="CAH0365860.1"/>
    </source>
</evidence>
<feature type="compositionally biased region" description="Basic and acidic residues" evidence="2">
    <location>
        <begin position="13"/>
        <end position="27"/>
    </location>
</feature>
<feature type="region of interest" description="Disordered" evidence="2">
    <location>
        <begin position="1009"/>
        <end position="1031"/>
    </location>
</feature>
<dbReference type="Proteomes" id="UP000789595">
    <property type="component" value="Unassembled WGS sequence"/>
</dbReference>
<evidence type="ECO:0000256" key="1">
    <source>
        <dbReference type="SAM" id="Coils"/>
    </source>
</evidence>
<dbReference type="AlphaFoldDB" id="A0A8J2WUC6"/>
<feature type="region of interest" description="Disordered" evidence="2">
    <location>
        <begin position="551"/>
        <end position="588"/>
    </location>
</feature>
<evidence type="ECO:0000256" key="2">
    <source>
        <dbReference type="SAM" id="MobiDB-lite"/>
    </source>
</evidence>
<feature type="compositionally biased region" description="Pro residues" evidence="2">
    <location>
        <begin position="74"/>
        <end position="86"/>
    </location>
</feature>
<organism evidence="3 4">
    <name type="scientific">Pelagomonas calceolata</name>
    <dbReference type="NCBI Taxonomy" id="35677"/>
    <lineage>
        <taxon>Eukaryota</taxon>
        <taxon>Sar</taxon>
        <taxon>Stramenopiles</taxon>
        <taxon>Ochrophyta</taxon>
        <taxon>Pelagophyceae</taxon>
        <taxon>Pelagomonadales</taxon>
        <taxon>Pelagomonadaceae</taxon>
        <taxon>Pelagomonas</taxon>
    </lineage>
</organism>